<sequence>MSTRVLSRDPRLILALGDDDDPPLAAGAPDLPRLELEEGGAALGAVVAQHPGAGAEELRHAPHPLPLPRHRQHQPMVGPPSLSAFRPRAPLRQEIYGPNAVVSTMVDMEEGGEAKRVTIDLDEVIVRSDGTRATMREFVKEMLFYNPDFHIEASPDGETWYIRRRKETG</sequence>
<dbReference type="EMBL" id="LFWZ01000068">
    <property type="protein sequence ID" value="KON29331.1"/>
    <property type="molecule type" value="Genomic_DNA"/>
</dbReference>
<evidence type="ECO:0000313" key="3">
    <source>
        <dbReference type="Proteomes" id="UP000037210"/>
    </source>
</evidence>
<comment type="caution">
    <text evidence="2">The sequence shown here is derived from an EMBL/GenBank/DDBJ whole genome shotgun (WGS) entry which is preliminary data.</text>
</comment>
<feature type="compositionally biased region" description="Basic and acidic residues" evidence="1">
    <location>
        <begin position="1"/>
        <end position="11"/>
    </location>
</feature>
<gene>
    <name evidence="2" type="ORF">AC482_06790</name>
</gene>
<feature type="region of interest" description="Disordered" evidence="1">
    <location>
        <begin position="1"/>
        <end position="30"/>
    </location>
</feature>
<feature type="region of interest" description="Disordered" evidence="1">
    <location>
        <begin position="61"/>
        <end position="84"/>
    </location>
</feature>
<accession>A0A0M0BLX2</accession>
<reference evidence="2 3" key="1">
    <citation type="submission" date="2015-06" db="EMBL/GenBank/DDBJ databases">
        <title>New insights into the roles of widespread benthic archaea in carbon and nitrogen cycling.</title>
        <authorList>
            <person name="Lazar C.S."/>
            <person name="Baker B.J."/>
            <person name="Seitz K.W."/>
            <person name="Hyde A.S."/>
            <person name="Dick G.J."/>
            <person name="Hinrichs K.-U."/>
            <person name="Teske A.P."/>
        </authorList>
    </citation>
    <scope>NUCLEOTIDE SEQUENCE [LARGE SCALE GENOMIC DNA]</scope>
    <source>
        <strain evidence="2">DG-45</strain>
    </source>
</reference>
<protein>
    <submittedName>
        <fullName evidence="2">Uncharacterized protein</fullName>
    </submittedName>
</protein>
<name>A0A0M0BLX2_9ARCH</name>
<organism evidence="2 3">
    <name type="scientific">miscellaneous Crenarchaeota group-15 archaeon DG-45</name>
    <dbReference type="NCBI Taxonomy" id="1685127"/>
    <lineage>
        <taxon>Archaea</taxon>
        <taxon>Candidatus Bathyarchaeota</taxon>
        <taxon>MCG-15</taxon>
    </lineage>
</organism>
<evidence type="ECO:0000256" key="1">
    <source>
        <dbReference type="SAM" id="MobiDB-lite"/>
    </source>
</evidence>
<evidence type="ECO:0000313" key="2">
    <source>
        <dbReference type="EMBL" id="KON29331.1"/>
    </source>
</evidence>
<dbReference type="Proteomes" id="UP000037210">
    <property type="component" value="Unassembled WGS sequence"/>
</dbReference>
<proteinExistence type="predicted"/>
<dbReference type="AlphaFoldDB" id="A0A0M0BLX2"/>